<feature type="compositionally biased region" description="Basic and acidic residues" evidence="1">
    <location>
        <begin position="57"/>
        <end position="68"/>
    </location>
</feature>
<dbReference type="AlphaFoldDB" id="A0A7S2DT69"/>
<proteinExistence type="predicted"/>
<sequence>MVSNLDQVAEQLRSSGVVNLHLVPAAMPVLKFTDAPQGSVTGSNGSSSHGDGNALRGQDRALAGRDSPDNVIRFGDFSNDDSGDESVVSLNSDTGSMRSTESSRSSASFTSSLSSSSSECSSSSSMTSEYAGPPLMVDVTCMGKNHHGLRAVRFVADALTTHPTLRPLVLVLKQLLNVNGLMDPITGGLTSHVVVLMALAFLVHGPSWPAFPDTKKKTKKTAGVGQCPSKQQSSTADRRVDENEGKHARRNCSEDGEPLVGEAGGALLAFLEHYSRFDYEHWGVSTTRGFFLRGQHEGAGDLGDLFVEDPFGFPRRRNNVAQSVYRVSQLKALFAATLRDLTCTNERAVSERQVEGSSTTCKPTCPWSAPEACKADGRSRSWTISSEALLQRLGSSVCWQPVAGKTPQASPSIGQPHPVPQVTTRPPSPPAHPAEPLMRTAANMKTKRNRRRGPRSTIRPTPSSQPISSFQPAQPSQLSQPMQPPQTAQASPQILQTQQPGSQKPSSVVHSVPIISAPLPLQPSTVSIPTPNVSRPPTAPKVKGWGKSTVAHLSPSPRSVVAENEWPALGPSFPALPSSKSGNARTCSSRNNGVRPVGSVGVPFSGTASARSVAWPVRRSVRSQ</sequence>
<evidence type="ECO:0000256" key="1">
    <source>
        <dbReference type="SAM" id="MobiDB-lite"/>
    </source>
</evidence>
<feature type="compositionally biased region" description="Low complexity" evidence="1">
    <location>
        <begin position="505"/>
        <end position="516"/>
    </location>
</feature>
<evidence type="ECO:0008006" key="3">
    <source>
        <dbReference type="Google" id="ProtNLM"/>
    </source>
</evidence>
<feature type="compositionally biased region" description="Low complexity" evidence="1">
    <location>
        <begin position="96"/>
        <end position="129"/>
    </location>
</feature>
<dbReference type="PANTHER" id="PTHR23092">
    <property type="entry name" value="POLY(A) RNA POLYMERASE"/>
    <property type="match status" value="1"/>
</dbReference>
<dbReference type="PANTHER" id="PTHR23092:SF15">
    <property type="entry name" value="INACTIVE NON-CANONICAL POLY(A) RNA POLYMERASE PROTEIN TRF4-2-RELATED"/>
    <property type="match status" value="1"/>
</dbReference>
<reference evidence="2" key="1">
    <citation type="submission" date="2021-01" db="EMBL/GenBank/DDBJ databases">
        <authorList>
            <person name="Corre E."/>
            <person name="Pelletier E."/>
            <person name="Niang G."/>
            <person name="Scheremetjew M."/>
            <person name="Finn R."/>
            <person name="Kale V."/>
            <person name="Holt S."/>
            <person name="Cochrane G."/>
            <person name="Meng A."/>
            <person name="Brown T."/>
            <person name="Cohen L."/>
        </authorList>
    </citation>
    <scope>NUCLEOTIDE SEQUENCE</scope>
    <source>
        <strain evidence="2">CCMP1381</strain>
    </source>
</reference>
<feature type="region of interest" description="Disordered" evidence="1">
    <location>
        <begin position="573"/>
        <end position="624"/>
    </location>
</feature>
<dbReference type="GO" id="GO:0031499">
    <property type="term" value="C:TRAMP complex"/>
    <property type="evidence" value="ECO:0007669"/>
    <property type="project" value="TreeGrafter"/>
</dbReference>
<dbReference type="InterPro" id="IPR045862">
    <property type="entry name" value="Trf4-like"/>
</dbReference>
<feature type="compositionally biased region" description="Basic and acidic residues" evidence="1">
    <location>
        <begin position="236"/>
        <end position="246"/>
    </location>
</feature>
<dbReference type="GO" id="GO:0031123">
    <property type="term" value="P:RNA 3'-end processing"/>
    <property type="evidence" value="ECO:0007669"/>
    <property type="project" value="TreeGrafter"/>
</dbReference>
<feature type="compositionally biased region" description="Polar residues" evidence="1">
    <location>
        <begin position="578"/>
        <end position="592"/>
    </location>
</feature>
<feature type="compositionally biased region" description="Polar residues" evidence="1">
    <location>
        <begin position="458"/>
        <end position="467"/>
    </location>
</feature>
<dbReference type="GO" id="GO:0005730">
    <property type="term" value="C:nucleolus"/>
    <property type="evidence" value="ECO:0007669"/>
    <property type="project" value="TreeGrafter"/>
</dbReference>
<dbReference type="GO" id="GO:0003729">
    <property type="term" value="F:mRNA binding"/>
    <property type="evidence" value="ECO:0007669"/>
    <property type="project" value="TreeGrafter"/>
</dbReference>
<dbReference type="GO" id="GO:1990817">
    <property type="term" value="F:poly(A) RNA polymerase activity"/>
    <property type="evidence" value="ECO:0007669"/>
    <property type="project" value="InterPro"/>
</dbReference>
<protein>
    <recommendedName>
        <fullName evidence="3">PAP-associated domain-containing protein</fullName>
    </recommendedName>
</protein>
<feature type="region of interest" description="Disordered" evidence="1">
    <location>
        <begin position="37"/>
        <end position="129"/>
    </location>
</feature>
<accession>A0A7S2DT69</accession>
<organism evidence="2">
    <name type="scientific">Octactis speculum</name>
    <dbReference type="NCBI Taxonomy" id="3111310"/>
    <lineage>
        <taxon>Eukaryota</taxon>
        <taxon>Sar</taxon>
        <taxon>Stramenopiles</taxon>
        <taxon>Ochrophyta</taxon>
        <taxon>Dictyochophyceae</taxon>
        <taxon>Dictyochales</taxon>
        <taxon>Dictyochaceae</taxon>
        <taxon>Octactis</taxon>
    </lineage>
</organism>
<feature type="region of interest" description="Disordered" evidence="1">
    <location>
        <begin position="402"/>
        <end position="550"/>
    </location>
</feature>
<dbReference type="SUPFAM" id="SSF81631">
    <property type="entry name" value="PAP/OAS1 substrate-binding domain"/>
    <property type="match status" value="1"/>
</dbReference>
<dbReference type="EMBL" id="HBGS01048806">
    <property type="protein sequence ID" value="CAD9463443.1"/>
    <property type="molecule type" value="Transcribed_RNA"/>
</dbReference>
<feature type="compositionally biased region" description="Low complexity" evidence="1">
    <location>
        <begin position="42"/>
        <end position="53"/>
    </location>
</feature>
<feature type="compositionally biased region" description="Basic residues" evidence="1">
    <location>
        <begin position="445"/>
        <end position="454"/>
    </location>
</feature>
<name>A0A7S2DT69_9STRA</name>
<feature type="compositionally biased region" description="Low complexity" evidence="1">
    <location>
        <begin position="468"/>
        <end position="481"/>
    </location>
</feature>
<feature type="compositionally biased region" description="Polar residues" evidence="1">
    <location>
        <begin position="487"/>
        <end position="504"/>
    </location>
</feature>
<gene>
    <name evidence="2" type="ORF">DSPE1174_LOCUS25383</name>
</gene>
<dbReference type="Gene3D" id="1.10.1410.10">
    <property type="match status" value="1"/>
</dbReference>
<feature type="region of interest" description="Disordered" evidence="1">
    <location>
        <begin position="213"/>
        <end position="257"/>
    </location>
</feature>
<dbReference type="GO" id="GO:0043634">
    <property type="term" value="P:polyadenylation-dependent ncRNA catabolic process"/>
    <property type="evidence" value="ECO:0007669"/>
    <property type="project" value="TreeGrafter"/>
</dbReference>
<evidence type="ECO:0000313" key="2">
    <source>
        <dbReference type="EMBL" id="CAD9463443.1"/>
    </source>
</evidence>
<feature type="compositionally biased region" description="Polar residues" evidence="1">
    <location>
        <begin position="522"/>
        <end position="535"/>
    </location>
</feature>